<organism evidence="9 10">
    <name type="scientific">Plasmodium gonderi</name>
    <dbReference type="NCBI Taxonomy" id="77519"/>
    <lineage>
        <taxon>Eukaryota</taxon>
        <taxon>Sar</taxon>
        <taxon>Alveolata</taxon>
        <taxon>Apicomplexa</taxon>
        <taxon>Aconoidasida</taxon>
        <taxon>Haemosporida</taxon>
        <taxon>Plasmodiidae</taxon>
        <taxon>Plasmodium</taxon>
        <taxon>Plasmodium (Plasmodium)</taxon>
    </lineage>
</organism>
<dbReference type="GO" id="GO:0016887">
    <property type="term" value="F:ATP hydrolysis activity"/>
    <property type="evidence" value="ECO:0007669"/>
    <property type="project" value="InterPro"/>
</dbReference>
<gene>
    <name evidence="9" type="ORF">PGO_081250</name>
</gene>
<dbReference type="EMBL" id="BDQF01000009">
    <property type="protein sequence ID" value="GAW80559.1"/>
    <property type="molecule type" value="Genomic_DNA"/>
</dbReference>
<dbReference type="OMA" id="KCILDRA"/>
<evidence type="ECO:0000256" key="4">
    <source>
        <dbReference type="ARBA" id="ARBA00022806"/>
    </source>
</evidence>
<feature type="compositionally biased region" description="Basic residues" evidence="8">
    <location>
        <begin position="1869"/>
        <end position="1881"/>
    </location>
</feature>
<comment type="similarity">
    <text evidence="2">Belongs to the SNF2/RAD54 helicase family.</text>
</comment>
<evidence type="ECO:0000256" key="7">
    <source>
        <dbReference type="ARBA" id="ARBA00023242"/>
    </source>
</evidence>
<comment type="subcellular location">
    <subcellularLocation>
        <location evidence="1">Nucleus</location>
    </subcellularLocation>
</comment>
<keyword evidence="10" id="KW-1185">Reference proteome</keyword>
<evidence type="ECO:0000256" key="1">
    <source>
        <dbReference type="ARBA" id="ARBA00004123"/>
    </source>
</evidence>
<feature type="compositionally biased region" description="Polar residues" evidence="8">
    <location>
        <begin position="786"/>
        <end position="800"/>
    </location>
</feature>
<dbReference type="InterPro" id="IPR044574">
    <property type="entry name" value="ARIP4-like"/>
</dbReference>
<feature type="compositionally biased region" description="Polar residues" evidence="8">
    <location>
        <begin position="1855"/>
        <end position="1867"/>
    </location>
</feature>
<feature type="compositionally biased region" description="Low complexity" evidence="8">
    <location>
        <begin position="1115"/>
        <end position="1164"/>
    </location>
</feature>
<dbReference type="GO" id="GO:0004386">
    <property type="term" value="F:helicase activity"/>
    <property type="evidence" value="ECO:0007669"/>
    <property type="project" value="UniProtKB-KW"/>
</dbReference>
<sequence>MKNTSGNIRSISPNTDIEEKKKKWLSTIKGKETTNLKNGIDNKSLKSTALSFFKEKNIYNEENLIILNFFCKEKLDDYLVNDEVIEFLQKSFFLYEYFINEEKCKKINKKEFIENICECCRRIFLKNIIKYEKQILNFLLKNLINFINKYSFFSIYRSLYNIYHYQNKSYKRPREYKDDKFQFLLNIVQRKINGEILLINNNKFNWDDVFLLDENDEKEIKEYFSDIMINTTYANCNNIRLLSNVGEEYVKEKEKGKIDQTISRISKKKTEEIITKKPQSGKKKGTILKNIENHKDDESKTNPEFAEMDCLEKELSCFYMYTYFKSCFDNISFYLIEKFIESYYTNHSKESIYKELFLFLFLIYKNKMHNVVDGMLTNTINDLIKTNNTEVKKKKKLLNHEVELINRNTYVTDYLFYFELLINIITFQNLQYENNYEHYIHMLKLLQENDEIQELFISSFFFILISTEDGNIRDMILTNFVKYYSKKHHIVAKYVMHIRMVFSLIYNMENQHVIYNHATFNNLPINHFSNLQSNNSDKKEKRNGIEMIMRHEYLSFVSDNIHIDKYICSFIKKLYDIISRSSTENFCRATNMYFHIYDNIFNKIINTIYENEMNLKDESFEICKNILRPFLFLYIELFDKIMENFKEKIFNERAMLSFSFIKKYLFKNLYEKTFLQKDLFYVIYQLYFLLYSLKYNFLNFLTTLITTKRKVSHHLECFLKLKIQNYNNLLRKSVECIEAGDNALHDISNSEVVSDLKGNRDKDSDSSSYDYQNGTCTDDESEYDPTRTQNKYAQMKTGQNKTEQRKKQKEKEIEKEKEEKSKNRAHLKRDNSENNKSSDEDISEKKDYPSGSKNNSSHDLIGDNVEDAEGNNIPNASTEEREKNNIINFFQKNYWTLKYFEGNTRNTLDEYCVSDFNVSLEIKETPKLKKHSISSNHSDKRCKNAEDMKNVEGIDGESNMIVNNINGSRDEKLKFVKKLNSFFNRKKEIDEVINDLFLNNKDNVYSKILKSNLEIIKELGNIRMNILYPIFNASLVFLFDDFYFFIIQNIKLVIEEKEKKFSRHKIFLNISFILLHTFAKDVKIEKYLVSIFYILKLALNKLKKLKIVEQVKTHSNSSGSGRYSGSRSSRGSSRSNNNKNDNSSSNNNNSSSNNNNSSSNSYNSTNEVYDKNAKKFENRVKYYSLRTDKDVIKVNSSELKEGNEKNIESVSCEHEGAIGTLVWAEEKIKLHQNIFYIFLKLLQNILKANNLHYNFKFIIYDILFSDYSNKRIIFSCLKCILDREKLEEVYTYSLEVLNGKKMDMTQFEVGEVERGEMGKKAVKEAVKEAEKESDKKADKKAVQKADKKAVKKSVNGADKTDEEITSHGQAQIEKERKTSKDPCLTEVMKNENSIINKPKTNAGICTPSYLSHILSNRKHFTVDFFEPKLMNNLNVSSLYINLIILYFIFTQKNKNNHKSDLYNRCIKLNIDNYHKITNKLICLLYSKGHQNAYYERYLKYFCLKIFKRIYNTFSIKEANMYIKHIKNSNNENAIFEDNKLNDIKCLKDQLMDLFEFLANCEIKNYFTKKNGNKMNSDEYKFFFLKNLSCNDYILKSDNFSIMISCLFFLFNCKYENITFYKIIYIILNEKNENKNYILKKMISSVKKFFRLTGVYNYVKKESKTNNIRLPRDVTNHSVLLYIIRTTVILLLLMDNNSINKPTHVQEENYITYPNFINYYIKKKTIRNYYTQLNFLLFRIFYNEKNLPHFFKIFFSTLYVIAFKSLNQNNFYFFEKIFNHKNNTESMRVDNTRKKEHCNDVKENQPNGNTDKSMELLLDETSIRLSENSKTQSSCKSNNLVKKNNEHMGEEEKNKSNQTGYEKNNGSKTKVVRKNVQTKRKYMKDDSSEEDQEDRSFTSDETRKNYRSILRSRTVQTRNKLGINYQDEKKKILNNKSDKKYITIDDSSSSNSTSDSDVSFKITTKRNTKKNSDANNYSGTTCGKRKEASSSNSENTTNEKKDQGANSKSNIQIDEKKIKIRMDDSEKGPFLKQPINKGKHVKMEVLYEIDAKEELEILDENGTSANGGEPVGVTTGSKNNLTENFIFNGSLSIKILNHFLLLCKGFHEDLELKIYNGIIASLKENENDKEKLKNLFKLEFSEEDKNSMKYMKKLQLLRIIQTKITFLSFIKDNLEKRKSLISRMSELNLNIFKNKSMFYIELDLI</sequence>
<keyword evidence="4" id="KW-0347">Helicase</keyword>
<dbReference type="GO" id="GO:0005524">
    <property type="term" value="F:ATP binding"/>
    <property type="evidence" value="ECO:0007669"/>
    <property type="project" value="UniProtKB-KW"/>
</dbReference>
<evidence type="ECO:0000256" key="5">
    <source>
        <dbReference type="ARBA" id="ARBA00022840"/>
    </source>
</evidence>
<feature type="region of interest" description="Disordered" evidence="8">
    <location>
        <begin position="1115"/>
        <end position="1165"/>
    </location>
</feature>
<reference evidence="10" key="1">
    <citation type="submission" date="2017-04" db="EMBL/GenBank/DDBJ databases">
        <title>Plasmodium gonderi genome.</title>
        <authorList>
            <person name="Arisue N."/>
            <person name="Honma H."/>
            <person name="Kawai S."/>
            <person name="Tougan T."/>
            <person name="Tanabe K."/>
            <person name="Horii T."/>
        </authorList>
    </citation>
    <scope>NUCLEOTIDE SEQUENCE [LARGE SCALE GENOMIC DNA]</scope>
    <source>
        <strain evidence="10">ATCC 30045</strain>
    </source>
</reference>
<feature type="region of interest" description="Disordered" evidence="8">
    <location>
        <begin position="755"/>
        <end position="879"/>
    </location>
</feature>
<dbReference type="PANTHER" id="PTHR45797">
    <property type="entry name" value="RAD54-LIKE"/>
    <property type="match status" value="1"/>
</dbReference>
<evidence type="ECO:0000313" key="9">
    <source>
        <dbReference type="EMBL" id="GAW80559.1"/>
    </source>
</evidence>
<accession>A0A1Y1JDG4</accession>
<feature type="compositionally biased region" description="Basic and acidic residues" evidence="8">
    <location>
        <begin position="802"/>
        <end position="848"/>
    </location>
</feature>
<evidence type="ECO:0000256" key="8">
    <source>
        <dbReference type="SAM" id="MobiDB-lite"/>
    </source>
</evidence>
<proteinExistence type="inferred from homology"/>
<feature type="compositionally biased region" description="Polar residues" evidence="8">
    <location>
        <begin position="1826"/>
        <end position="1841"/>
    </location>
</feature>
<protein>
    <submittedName>
        <fullName evidence="9">Uncharacterized protein</fullName>
    </submittedName>
</protein>
<feature type="compositionally biased region" description="Basic and acidic residues" evidence="8">
    <location>
        <begin position="1842"/>
        <end position="1854"/>
    </location>
</feature>
<keyword evidence="4" id="KW-0378">Hydrolase</keyword>
<keyword evidence="7" id="KW-0539">Nucleus</keyword>
<feature type="region of interest" description="Disordered" evidence="8">
    <location>
        <begin position="1967"/>
        <end position="2016"/>
    </location>
</feature>
<dbReference type="PANTHER" id="PTHR45797:SF3">
    <property type="entry name" value="TRANSCRIPTIONAL REGULATOR ATRX HOMOLOG"/>
    <property type="match status" value="1"/>
</dbReference>
<feature type="compositionally biased region" description="Basic and acidic residues" evidence="8">
    <location>
        <begin position="1328"/>
        <end position="1348"/>
    </location>
</feature>
<name>A0A1Y1JDG4_PLAGO</name>
<comment type="caution">
    <text evidence="9">The sequence shown here is derived from an EMBL/GenBank/DDBJ whole genome shotgun (WGS) entry which is preliminary data.</text>
</comment>
<keyword evidence="3" id="KW-0547">Nucleotide-binding</keyword>
<keyword evidence="5" id="KW-0067">ATP-binding</keyword>
<dbReference type="GeneID" id="39747274"/>
<evidence type="ECO:0000256" key="6">
    <source>
        <dbReference type="ARBA" id="ARBA00023125"/>
    </source>
</evidence>
<feature type="region of interest" description="Disordered" evidence="8">
    <location>
        <begin position="1328"/>
        <end position="1379"/>
    </location>
</feature>
<dbReference type="RefSeq" id="XP_028543148.1">
    <property type="nucleotide sequence ID" value="XM_028687347.1"/>
</dbReference>
<dbReference type="Proteomes" id="UP000195521">
    <property type="component" value="Unassembled WGS sequence"/>
</dbReference>
<evidence type="ECO:0000256" key="3">
    <source>
        <dbReference type="ARBA" id="ARBA00022741"/>
    </source>
</evidence>
<dbReference type="GO" id="GO:0003677">
    <property type="term" value="F:DNA binding"/>
    <property type="evidence" value="ECO:0007669"/>
    <property type="project" value="UniProtKB-KW"/>
</dbReference>
<evidence type="ECO:0000256" key="2">
    <source>
        <dbReference type="ARBA" id="ARBA00007025"/>
    </source>
</evidence>
<dbReference type="OrthoDB" id="377390at2759"/>
<dbReference type="GO" id="GO:0005634">
    <property type="term" value="C:nucleus"/>
    <property type="evidence" value="ECO:0007669"/>
    <property type="project" value="UniProtKB-SubCell"/>
</dbReference>
<evidence type="ECO:0000313" key="10">
    <source>
        <dbReference type="Proteomes" id="UP000195521"/>
    </source>
</evidence>
<feature type="region of interest" description="Disordered" evidence="8">
    <location>
        <begin position="1826"/>
        <end position="1901"/>
    </location>
</feature>
<keyword evidence="6" id="KW-0238">DNA-binding</keyword>